<keyword evidence="4 14" id="KW-0004">4Fe-4S</keyword>
<keyword evidence="10 14" id="KW-0408">Iron</keyword>
<dbReference type="InterPro" id="IPR010722">
    <property type="entry name" value="BATS_dom"/>
</dbReference>
<dbReference type="PANTHER" id="PTHR22976">
    <property type="entry name" value="BIOTIN SYNTHASE"/>
    <property type="match status" value="1"/>
</dbReference>
<dbReference type="RefSeq" id="XP_024732165.1">
    <property type="nucleotide sequence ID" value="XM_024887259.1"/>
</dbReference>
<evidence type="ECO:0000256" key="11">
    <source>
        <dbReference type="ARBA" id="ARBA00023014"/>
    </source>
</evidence>
<evidence type="ECO:0000256" key="8">
    <source>
        <dbReference type="ARBA" id="ARBA00022723"/>
    </source>
</evidence>
<dbReference type="PIRSF" id="PIRSF001619">
    <property type="entry name" value="Biotin_synth"/>
    <property type="match status" value="1"/>
</dbReference>
<keyword evidence="6 14" id="KW-0949">S-adenosyl-L-methionine</keyword>
<comment type="similarity">
    <text evidence="2">Belongs to the radical SAM superfamily. Biotin synthase family.</text>
</comment>
<accession>A0A2J6SWZ3</accession>
<dbReference type="PROSITE" id="PS51918">
    <property type="entry name" value="RADICAL_SAM"/>
    <property type="match status" value="1"/>
</dbReference>
<feature type="binding site" evidence="14">
    <location>
        <position position="109"/>
    </location>
    <ligand>
        <name>[4Fe-4S] cluster</name>
        <dbReference type="ChEBI" id="CHEBI:49883"/>
        <note>4Fe-4S-S-AdoMet</note>
    </ligand>
</feature>
<dbReference type="NCBIfam" id="TIGR00433">
    <property type="entry name" value="bioB"/>
    <property type="match status" value="1"/>
</dbReference>
<dbReference type="HAMAP" id="MF_01694">
    <property type="entry name" value="BioB"/>
    <property type="match status" value="1"/>
</dbReference>
<evidence type="ECO:0000256" key="13">
    <source>
        <dbReference type="ARBA" id="ARBA00034078"/>
    </source>
</evidence>
<dbReference type="Pfam" id="PF06968">
    <property type="entry name" value="BATS"/>
    <property type="match status" value="1"/>
</dbReference>
<evidence type="ECO:0000313" key="17">
    <source>
        <dbReference type="Proteomes" id="UP000235371"/>
    </source>
</evidence>
<dbReference type="Proteomes" id="UP000235371">
    <property type="component" value="Unassembled WGS sequence"/>
</dbReference>
<comment type="cofactor">
    <cofactor evidence="13">
        <name>[2Fe-2S] cluster</name>
        <dbReference type="ChEBI" id="CHEBI:190135"/>
    </cofactor>
</comment>
<reference evidence="16 17" key="1">
    <citation type="submission" date="2016-04" db="EMBL/GenBank/DDBJ databases">
        <title>A degradative enzymes factory behind the ericoid mycorrhizal symbiosis.</title>
        <authorList>
            <consortium name="DOE Joint Genome Institute"/>
            <person name="Martino E."/>
            <person name="Morin E."/>
            <person name="Grelet G."/>
            <person name="Kuo A."/>
            <person name="Kohler A."/>
            <person name="Daghino S."/>
            <person name="Barry K."/>
            <person name="Choi C."/>
            <person name="Cichocki N."/>
            <person name="Clum A."/>
            <person name="Copeland A."/>
            <person name="Hainaut M."/>
            <person name="Haridas S."/>
            <person name="Labutti K."/>
            <person name="Lindquist E."/>
            <person name="Lipzen A."/>
            <person name="Khouja H.-R."/>
            <person name="Murat C."/>
            <person name="Ohm R."/>
            <person name="Olson A."/>
            <person name="Spatafora J."/>
            <person name="Veneault-Fourrey C."/>
            <person name="Henrissat B."/>
            <person name="Grigoriev I."/>
            <person name="Martin F."/>
            <person name="Perotto S."/>
        </authorList>
    </citation>
    <scope>NUCLEOTIDE SEQUENCE [LARGE SCALE GENOMIC DNA]</scope>
    <source>
        <strain evidence="16 17">E</strain>
    </source>
</reference>
<dbReference type="InterPro" id="IPR007197">
    <property type="entry name" value="rSAM"/>
</dbReference>
<evidence type="ECO:0000256" key="7">
    <source>
        <dbReference type="ARBA" id="ARBA00022714"/>
    </source>
</evidence>
<dbReference type="Gene3D" id="3.20.20.70">
    <property type="entry name" value="Aldolase class I"/>
    <property type="match status" value="1"/>
</dbReference>
<evidence type="ECO:0000256" key="3">
    <source>
        <dbReference type="ARBA" id="ARBA00012236"/>
    </source>
</evidence>
<dbReference type="GO" id="GO:0051537">
    <property type="term" value="F:2 iron, 2 sulfur cluster binding"/>
    <property type="evidence" value="ECO:0007669"/>
    <property type="project" value="UniProtKB-KW"/>
</dbReference>
<dbReference type="GeneID" id="36595335"/>
<protein>
    <recommendedName>
        <fullName evidence="3">biotin synthase</fullName>
        <ecNumber evidence="3">2.8.1.6</ecNumber>
    </recommendedName>
</protein>
<organism evidence="16 17">
    <name type="scientific">Hyaloscypha bicolor E</name>
    <dbReference type="NCBI Taxonomy" id="1095630"/>
    <lineage>
        <taxon>Eukaryota</taxon>
        <taxon>Fungi</taxon>
        <taxon>Dikarya</taxon>
        <taxon>Ascomycota</taxon>
        <taxon>Pezizomycotina</taxon>
        <taxon>Leotiomycetes</taxon>
        <taxon>Helotiales</taxon>
        <taxon>Hyaloscyphaceae</taxon>
        <taxon>Hyaloscypha</taxon>
        <taxon>Hyaloscypha bicolor</taxon>
    </lineage>
</organism>
<dbReference type="SMART" id="SM00729">
    <property type="entry name" value="Elp3"/>
    <property type="match status" value="1"/>
</dbReference>
<keyword evidence="5" id="KW-0808">Transferase</keyword>
<dbReference type="GO" id="GO:0004076">
    <property type="term" value="F:biotin synthase activity"/>
    <property type="evidence" value="ECO:0007669"/>
    <property type="project" value="UniProtKB-EC"/>
</dbReference>
<evidence type="ECO:0000259" key="15">
    <source>
        <dbReference type="PROSITE" id="PS51918"/>
    </source>
</evidence>
<dbReference type="InterPro" id="IPR024177">
    <property type="entry name" value="Biotin_synthase"/>
</dbReference>
<dbReference type="CDD" id="cd01335">
    <property type="entry name" value="Radical_SAM"/>
    <property type="match status" value="1"/>
</dbReference>
<evidence type="ECO:0000256" key="9">
    <source>
        <dbReference type="ARBA" id="ARBA00022756"/>
    </source>
</evidence>
<dbReference type="InterPro" id="IPR006638">
    <property type="entry name" value="Elp3/MiaA/NifB-like_rSAM"/>
</dbReference>
<dbReference type="SFLD" id="SFLDG01278">
    <property type="entry name" value="biotin_synthase_like"/>
    <property type="match status" value="1"/>
</dbReference>
<dbReference type="Pfam" id="PF04055">
    <property type="entry name" value="Radical_SAM"/>
    <property type="match status" value="1"/>
</dbReference>
<sequence>MRGHRPQFFVASCRALLQETKPQSLVRKYGTVSSVSAGPTPQSAIFDHALEANAPRNNWTKEEIKEIYDTSLMKLAFAAGTVHRKFHNPSSIQMCTLMNIKTGGCSEDCSYCAQSSKYQTGLKASKMVTVDSVLSAARIAKDNGSTRFCMGAAWRDMRGRKTNLKNIKEMVNGVREMGMEVCVTLGMIDLEQAKELKEAGLTAYNHNVDTSREHYPSVITTRTYDERLATIKNVRDAGLNVCTGGILGLGEKPSDHVGLIYTVATLPAHPESFPVNTLVPIKGTPLGDRIGDKETSPFDATLRTIATARMVMPRTIIRLAAGRTTLSEEQQVLCFMAGANAVFTGEKMLTTACNGWDEDRVIFEKWGLRPMESFEVEALRELVSSSAPLEIQKDRPVAASVA</sequence>
<dbReference type="InterPro" id="IPR002684">
    <property type="entry name" value="Biotin_synth/BioAB"/>
</dbReference>
<evidence type="ECO:0000256" key="10">
    <source>
        <dbReference type="ARBA" id="ARBA00023004"/>
    </source>
</evidence>
<keyword evidence="9" id="KW-0093">Biotin biosynthesis</keyword>
<evidence type="ECO:0000256" key="4">
    <source>
        <dbReference type="ARBA" id="ARBA00022485"/>
    </source>
</evidence>
<keyword evidence="11 14" id="KW-0411">Iron-sulfur</keyword>
<dbReference type="PANTHER" id="PTHR22976:SF2">
    <property type="entry name" value="BIOTIN SYNTHASE, MITOCHONDRIAL"/>
    <property type="match status" value="1"/>
</dbReference>
<dbReference type="GO" id="GO:0009102">
    <property type="term" value="P:biotin biosynthetic process"/>
    <property type="evidence" value="ECO:0007669"/>
    <property type="project" value="UniProtKB-UniPathway"/>
</dbReference>
<comment type="cofactor">
    <cofactor evidence="14">
        <name>[2Fe-2S] cluster</name>
        <dbReference type="ChEBI" id="CHEBI:190135"/>
    </cofactor>
    <text evidence="14">Binds 1 [2Fe-2S] cluster. The cluster is coordinated with 3 cysteines and 1 arginine.</text>
</comment>
<feature type="binding site" evidence="14">
    <location>
        <position position="105"/>
    </location>
    <ligand>
        <name>[4Fe-4S] cluster</name>
        <dbReference type="ChEBI" id="CHEBI:49883"/>
        <note>4Fe-4S-S-AdoMet</note>
    </ligand>
</feature>
<dbReference type="GO" id="GO:0005739">
    <property type="term" value="C:mitochondrion"/>
    <property type="evidence" value="ECO:0007669"/>
    <property type="project" value="TreeGrafter"/>
</dbReference>
<evidence type="ECO:0000256" key="12">
    <source>
        <dbReference type="ARBA" id="ARBA00023128"/>
    </source>
</evidence>
<keyword evidence="7 14" id="KW-0001">2Fe-2S</keyword>
<dbReference type="EMBL" id="KZ613856">
    <property type="protein sequence ID" value="PMD55261.1"/>
    <property type="molecule type" value="Genomic_DNA"/>
</dbReference>
<feature type="binding site" evidence="14">
    <location>
        <position position="242"/>
    </location>
    <ligand>
        <name>[2Fe-2S] cluster</name>
        <dbReference type="ChEBI" id="CHEBI:190135"/>
    </ligand>
</feature>
<keyword evidence="8 14" id="KW-0479">Metal-binding</keyword>
<keyword evidence="17" id="KW-1185">Reference proteome</keyword>
<dbReference type="STRING" id="1095630.A0A2J6SWZ3"/>
<dbReference type="UniPathway" id="UPA00078">
    <property type="reaction ID" value="UER00162"/>
</dbReference>
<dbReference type="EC" id="2.8.1.6" evidence="3"/>
<keyword evidence="12" id="KW-0496">Mitochondrion</keyword>
<evidence type="ECO:0000256" key="2">
    <source>
        <dbReference type="ARBA" id="ARBA00010765"/>
    </source>
</evidence>
<dbReference type="OrthoDB" id="2414104at2759"/>
<feature type="binding site" evidence="14">
    <location>
        <position position="149"/>
    </location>
    <ligand>
        <name>[2Fe-2S] cluster</name>
        <dbReference type="ChEBI" id="CHEBI:190135"/>
    </ligand>
</feature>
<dbReference type="SFLD" id="SFLDG01060">
    <property type="entry name" value="BATS_domain_containing"/>
    <property type="match status" value="1"/>
</dbReference>
<evidence type="ECO:0000256" key="14">
    <source>
        <dbReference type="PIRSR" id="PIRSR001619-1"/>
    </source>
</evidence>
<feature type="binding site" evidence="14">
    <location>
        <position position="112"/>
    </location>
    <ligand>
        <name>[4Fe-4S] cluster</name>
        <dbReference type="ChEBI" id="CHEBI:49883"/>
        <note>4Fe-4S-S-AdoMet</note>
    </ligand>
</feature>
<dbReference type="FunCoup" id="A0A2J6SWZ3">
    <property type="interactions" value="228"/>
</dbReference>
<dbReference type="InParanoid" id="A0A2J6SWZ3"/>
<dbReference type="AlphaFoldDB" id="A0A2J6SWZ3"/>
<feature type="binding site" evidence="14">
    <location>
        <position position="182"/>
    </location>
    <ligand>
        <name>[2Fe-2S] cluster</name>
        <dbReference type="ChEBI" id="CHEBI:190135"/>
    </ligand>
</feature>
<dbReference type="SMART" id="SM00876">
    <property type="entry name" value="BATS"/>
    <property type="match status" value="1"/>
</dbReference>
<dbReference type="FunFam" id="3.20.20.70:FF:000011">
    <property type="entry name" value="Biotin synthase"/>
    <property type="match status" value="1"/>
</dbReference>
<dbReference type="SFLD" id="SFLDF00272">
    <property type="entry name" value="biotin_synthase"/>
    <property type="match status" value="1"/>
</dbReference>
<comment type="cofactor">
    <cofactor evidence="14">
        <name>[4Fe-4S] cluster</name>
        <dbReference type="ChEBI" id="CHEBI:49883"/>
    </cofactor>
    <text evidence="14">Binds 1 [4Fe-4S] cluster. The cluster is coordinated with 3 cysteines and an exchangeable S-adenosyl-L-methionine.</text>
</comment>
<proteinExistence type="inferred from homology"/>
<feature type="domain" description="Radical SAM core" evidence="15">
    <location>
        <begin position="90"/>
        <end position="314"/>
    </location>
</feature>
<comment type="pathway">
    <text evidence="1">Cofactor biosynthesis; biotin biosynthesis; biotin from 7,8-diaminononanoate: step 2/2.</text>
</comment>
<dbReference type="InterPro" id="IPR013785">
    <property type="entry name" value="Aldolase_TIM"/>
</dbReference>
<dbReference type="GO" id="GO:0051539">
    <property type="term" value="F:4 iron, 4 sulfur cluster binding"/>
    <property type="evidence" value="ECO:0007669"/>
    <property type="project" value="UniProtKB-KW"/>
</dbReference>
<evidence type="ECO:0000313" key="16">
    <source>
        <dbReference type="EMBL" id="PMD55261.1"/>
    </source>
</evidence>
<evidence type="ECO:0000256" key="1">
    <source>
        <dbReference type="ARBA" id="ARBA00004942"/>
    </source>
</evidence>
<evidence type="ECO:0000256" key="6">
    <source>
        <dbReference type="ARBA" id="ARBA00022691"/>
    </source>
</evidence>
<dbReference type="InterPro" id="IPR058240">
    <property type="entry name" value="rSAM_sf"/>
</dbReference>
<name>A0A2J6SWZ3_9HELO</name>
<dbReference type="GO" id="GO:0046872">
    <property type="term" value="F:metal ion binding"/>
    <property type="evidence" value="ECO:0007669"/>
    <property type="project" value="UniProtKB-KW"/>
</dbReference>
<dbReference type="SUPFAM" id="SSF102114">
    <property type="entry name" value="Radical SAM enzymes"/>
    <property type="match status" value="1"/>
</dbReference>
<dbReference type="SFLD" id="SFLDS00029">
    <property type="entry name" value="Radical_SAM"/>
    <property type="match status" value="1"/>
</dbReference>
<feature type="binding site" evidence="14">
    <location>
        <position position="318"/>
    </location>
    <ligand>
        <name>[2Fe-2S] cluster</name>
        <dbReference type="ChEBI" id="CHEBI:190135"/>
    </ligand>
</feature>
<gene>
    <name evidence="16" type="ORF">K444DRAFT_667111</name>
</gene>
<evidence type="ECO:0000256" key="5">
    <source>
        <dbReference type="ARBA" id="ARBA00022679"/>
    </source>
</evidence>